<dbReference type="PANTHER" id="PTHR14362">
    <property type="entry name" value="COILED-COIL DOMAIN-CONTAINING PROTEIN 81"/>
    <property type="match status" value="1"/>
</dbReference>
<evidence type="ECO:0000313" key="3">
    <source>
        <dbReference type="EMBL" id="CAJ1378956.1"/>
    </source>
</evidence>
<dbReference type="AlphaFoldDB" id="A0AA36I0V2"/>
<keyword evidence="4" id="KW-1185">Reference proteome</keyword>
<dbReference type="EMBL" id="CAUJNA010000582">
    <property type="protein sequence ID" value="CAJ1378956.1"/>
    <property type="molecule type" value="Genomic_DNA"/>
</dbReference>
<sequence>MYTAEHLLANAAGQALAKRSADEMPQAWDALNRYISEVFGKKQTLNVSNFCRIGWKVEDGLHQVQMRPHFNISEAFARSCRADSRSQLHAPPSLTFVEEFNFSKCALRFSEGLSKDRLFMCLRAIIQQLTEAIASGREVSIEMEVGTLRSSHRVVTFNFLAEFFAQVGLQVPPEAASKQDYQPSNTFAPPSKDALSLTVGAGQFLGTVKATDLGGFRDTSVGAPVSSLGTSGISKEELAQREARDRHLAGISEEAEQVFQQKELWEHHMRRCIEEEKKDIDWRHSMEKDHKQMLKGQIIEAREQRATSKRLHVEQASTHDFPDFTKPTDISVQDYVVERKMHLKDDLDQQVNLKRRQKEQRKALEHELDRINNLACHRDLAQQKLRERDKGRQALQECLQSWEDTKRIREAQKAIHEFKKRPSASRSGLVDMLTGLRTSEGSLSARERTPMSSLQVQDAPLTDRARHVHLPEVPATPSDLSIPLSSRPTTGSVRRFPISAAANLALTKQRLKDRGMM</sequence>
<gene>
    <name evidence="3" type="ORF">EVOR1521_LOCUS7334</name>
</gene>
<name>A0AA36I0V2_9DINO</name>
<dbReference type="PANTHER" id="PTHR14362:SF2">
    <property type="entry name" value="COILED-COIL DOMAIN-CONTAINING PROTEIN 81"/>
    <property type="match status" value="1"/>
</dbReference>
<reference evidence="3" key="1">
    <citation type="submission" date="2023-08" db="EMBL/GenBank/DDBJ databases">
        <authorList>
            <person name="Chen Y."/>
            <person name="Shah S."/>
            <person name="Dougan E. K."/>
            <person name="Thang M."/>
            <person name="Chan C."/>
        </authorList>
    </citation>
    <scope>NUCLEOTIDE SEQUENCE</scope>
</reference>
<dbReference type="GO" id="GO:0005815">
    <property type="term" value="C:microtubule organizing center"/>
    <property type="evidence" value="ECO:0007669"/>
    <property type="project" value="TreeGrafter"/>
</dbReference>
<dbReference type="InterPro" id="IPR026295">
    <property type="entry name" value="CCD81"/>
</dbReference>
<feature type="domain" description="CCDC81 HU" evidence="2">
    <location>
        <begin position="97"/>
        <end position="165"/>
    </location>
</feature>
<dbReference type="InterPro" id="IPR040673">
    <property type="entry name" value="CCDC81_HU_dom_2"/>
</dbReference>
<proteinExistence type="predicted"/>
<evidence type="ECO:0000313" key="4">
    <source>
        <dbReference type="Proteomes" id="UP001178507"/>
    </source>
</evidence>
<keyword evidence="1" id="KW-0175">Coiled coil</keyword>
<accession>A0AA36I0V2</accession>
<comment type="caution">
    <text evidence="3">The sequence shown here is derived from an EMBL/GenBank/DDBJ whole genome shotgun (WGS) entry which is preliminary data.</text>
</comment>
<organism evidence="3 4">
    <name type="scientific">Effrenium voratum</name>
    <dbReference type="NCBI Taxonomy" id="2562239"/>
    <lineage>
        <taxon>Eukaryota</taxon>
        <taxon>Sar</taxon>
        <taxon>Alveolata</taxon>
        <taxon>Dinophyceae</taxon>
        <taxon>Suessiales</taxon>
        <taxon>Symbiodiniaceae</taxon>
        <taxon>Effrenium</taxon>
    </lineage>
</organism>
<evidence type="ECO:0000259" key="2">
    <source>
        <dbReference type="Pfam" id="PF18289"/>
    </source>
</evidence>
<protein>
    <recommendedName>
        <fullName evidence="2">CCDC81 HU domain-containing protein</fullName>
    </recommendedName>
</protein>
<dbReference type="Proteomes" id="UP001178507">
    <property type="component" value="Unassembled WGS sequence"/>
</dbReference>
<dbReference type="Pfam" id="PF18289">
    <property type="entry name" value="HU-CCDC81_euk_2"/>
    <property type="match status" value="1"/>
</dbReference>
<feature type="coiled-coil region" evidence="1">
    <location>
        <begin position="347"/>
        <end position="374"/>
    </location>
</feature>
<evidence type="ECO:0000256" key="1">
    <source>
        <dbReference type="SAM" id="Coils"/>
    </source>
</evidence>